<dbReference type="EMBL" id="JAANNP010000001">
    <property type="protein sequence ID" value="NHC12873.1"/>
    <property type="molecule type" value="Genomic_DNA"/>
</dbReference>
<reference evidence="3 4" key="1">
    <citation type="submission" date="2020-03" db="EMBL/GenBank/DDBJ databases">
        <title>Two novel Motilibacter sp.</title>
        <authorList>
            <person name="Liu S."/>
        </authorList>
    </citation>
    <scope>NUCLEOTIDE SEQUENCE [LARGE SCALE GENOMIC DNA]</scope>
    <source>
        <strain evidence="3 4">E257</strain>
    </source>
</reference>
<sequence length="196" mass="20148">MSEGAGAGAGQLAGRLLVAAPALVDPSFARSVVLVLDHDNGGALGVVLNRPTDVPVSDALPVWAPHMSAPSVVFRGGPVALDSALALALLATVPAAEDPEPLGWRQVVGALGLVDLDAPPEILAEQTAAMRVFAGYAGWGSGQLEGELAADAWLVVDSLPGDAFSASPTALWRSVLRRQTDRRAMLSTMPEDPSKN</sequence>
<proteinExistence type="inferred from homology"/>
<organism evidence="3 4">
    <name type="scientific">Motilibacter deserti</name>
    <dbReference type="NCBI Taxonomy" id="2714956"/>
    <lineage>
        <taxon>Bacteria</taxon>
        <taxon>Bacillati</taxon>
        <taxon>Actinomycetota</taxon>
        <taxon>Actinomycetes</taxon>
        <taxon>Motilibacterales</taxon>
        <taxon>Motilibacteraceae</taxon>
        <taxon>Motilibacter</taxon>
    </lineage>
</organism>
<dbReference type="PANTHER" id="PTHR30327">
    <property type="entry name" value="UNCHARACTERIZED PROTEIN YQGE"/>
    <property type="match status" value="1"/>
</dbReference>
<keyword evidence="4" id="KW-1185">Reference proteome</keyword>
<dbReference type="PANTHER" id="PTHR30327:SF1">
    <property type="entry name" value="UPF0301 PROTEIN YQGE"/>
    <property type="match status" value="1"/>
</dbReference>
<dbReference type="InterPro" id="IPR003774">
    <property type="entry name" value="AlgH-like"/>
</dbReference>
<accession>A0ABX0GUA5</accession>
<dbReference type="Gene3D" id="3.40.1740.10">
    <property type="entry name" value="VC0467-like"/>
    <property type="match status" value="1"/>
</dbReference>
<dbReference type="Proteomes" id="UP000800981">
    <property type="component" value="Unassembled WGS sequence"/>
</dbReference>
<protein>
    <recommendedName>
        <fullName evidence="2">UPF0301 protein G9H71_03660</fullName>
    </recommendedName>
</protein>
<comment type="caution">
    <text evidence="3">The sequence shown here is derived from an EMBL/GenBank/DDBJ whole genome shotgun (WGS) entry which is preliminary data.</text>
</comment>
<dbReference type="Pfam" id="PF02622">
    <property type="entry name" value="DUF179"/>
    <property type="match status" value="1"/>
</dbReference>
<evidence type="ECO:0000313" key="3">
    <source>
        <dbReference type="EMBL" id="NHC12873.1"/>
    </source>
</evidence>
<dbReference type="NCBIfam" id="NF001270">
    <property type="entry name" value="PRK00228.2-2"/>
    <property type="match status" value="1"/>
</dbReference>
<gene>
    <name evidence="3" type="ORF">G9H71_03660</name>
</gene>
<evidence type="ECO:0000256" key="2">
    <source>
        <dbReference type="HAMAP-Rule" id="MF_00758"/>
    </source>
</evidence>
<name>A0ABX0GUA5_9ACTN</name>
<comment type="similarity">
    <text evidence="1 2">Belongs to the UPF0301 (AlgH) family.</text>
</comment>
<dbReference type="SUPFAM" id="SSF143456">
    <property type="entry name" value="VC0467-like"/>
    <property type="match status" value="1"/>
</dbReference>
<evidence type="ECO:0000313" key="4">
    <source>
        <dbReference type="Proteomes" id="UP000800981"/>
    </source>
</evidence>
<dbReference type="HAMAP" id="MF_00758">
    <property type="entry name" value="UPF0301"/>
    <property type="match status" value="1"/>
</dbReference>
<evidence type="ECO:0000256" key="1">
    <source>
        <dbReference type="ARBA" id="ARBA00009600"/>
    </source>
</evidence>